<keyword evidence="5" id="KW-1185">Reference proteome</keyword>
<dbReference type="InterPro" id="IPR012373">
    <property type="entry name" value="Ferrdict_sens_TM"/>
</dbReference>
<feature type="domain" description="Protein FecR C-terminal" evidence="3">
    <location>
        <begin position="331"/>
        <end position="399"/>
    </location>
</feature>
<dbReference type="PANTHER" id="PTHR30273">
    <property type="entry name" value="PERIPLASMIC SIGNAL SENSOR AND SIGMA FACTOR ACTIVATOR FECR-RELATED"/>
    <property type="match status" value="1"/>
</dbReference>
<dbReference type="PANTHER" id="PTHR30273:SF2">
    <property type="entry name" value="PROTEIN FECR"/>
    <property type="match status" value="1"/>
</dbReference>
<keyword evidence="1" id="KW-1133">Transmembrane helix</keyword>
<feature type="domain" description="FecR protein" evidence="2">
    <location>
        <begin position="190"/>
        <end position="284"/>
    </location>
</feature>
<dbReference type="OrthoDB" id="1097347at2"/>
<dbReference type="InterPro" id="IPR006860">
    <property type="entry name" value="FecR"/>
</dbReference>
<sequence length="402" mass="46888">MVIAFENILMTMGHDEYIDWKLLVCRMNGELSKEEEQKFLTWLAKDTRRKAYYERMVAEWNSDTIRESDMSRELAKLDQFLYLQRKKGHQVMLRRRWLKWSVAAVLLVGLISSVYMLQRTRVEILEKTSVAVITPGKSKAILILSDGTSVNLDRGVDSTDTFIGVAKIKRNEGTILFEEDRRGTEMEYNTVITPKGGEYHVVLSDGSKVWLNADSKLKFPVNFGEGKREVFLSGEAYFEVVHDEGHPFVVTTDLGNVRVYGTQFNVRRYVDEEGIRATLVDGSVGFAKNGQKEDEYVKIEPGYQVRYEEGQEVIVQKVKVYNEIAWKNHQFSFERKPLDEIMKDFMRWYDVNITFEDESLHELYFSATLNRYGNIETLLRFFEAGYDIKFEINGKNIKIRRK</sequence>
<dbReference type="Gene3D" id="3.55.50.30">
    <property type="match status" value="1"/>
</dbReference>
<evidence type="ECO:0000256" key="1">
    <source>
        <dbReference type="SAM" id="Phobius"/>
    </source>
</evidence>
<dbReference type="InterPro" id="IPR032508">
    <property type="entry name" value="FecR_C"/>
</dbReference>
<reference evidence="4 5" key="1">
    <citation type="submission" date="2018-10" db="EMBL/GenBank/DDBJ databases">
        <title>Butyricimonas faecalis sp. nov., isolated from human faeces and emended description of the genus Butyricimonas.</title>
        <authorList>
            <person name="Le Roy T."/>
            <person name="Van der Smissen P."/>
            <person name="Paquot A."/>
            <person name="Delzenne N."/>
            <person name="Muccioli G."/>
            <person name="Collet J.-F."/>
            <person name="Cani P.D."/>
        </authorList>
    </citation>
    <scope>NUCLEOTIDE SEQUENCE [LARGE SCALE GENOMIC DNA]</scope>
    <source>
        <strain evidence="4 5">H184</strain>
    </source>
</reference>
<evidence type="ECO:0000259" key="3">
    <source>
        <dbReference type="Pfam" id="PF16344"/>
    </source>
</evidence>
<dbReference type="Gene3D" id="2.60.120.1440">
    <property type="match status" value="1"/>
</dbReference>
<dbReference type="Pfam" id="PF04773">
    <property type="entry name" value="FecR"/>
    <property type="match status" value="1"/>
</dbReference>
<name>A0A3S9VWZ1_9BACT</name>
<keyword evidence="1" id="KW-0812">Transmembrane</keyword>
<evidence type="ECO:0000259" key="2">
    <source>
        <dbReference type="Pfam" id="PF04773"/>
    </source>
</evidence>
<organism evidence="4 5">
    <name type="scientific">Butyricimonas faecalis</name>
    <dbReference type="NCBI Taxonomy" id="2093856"/>
    <lineage>
        <taxon>Bacteria</taxon>
        <taxon>Pseudomonadati</taxon>
        <taxon>Bacteroidota</taxon>
        <taxon>Bacteroidia</taxon>
        <taxon>Bacteroidales</taxon>
        <taxon>Odoribacteraceae</taxon>
        <taxon>Butyricimonas</taxon>
    </lineage>
</organism>
<protein>
    <submittedName>
        <fullName evidence="4">DUF4974 domain-containing protein</fullName>
    </submittedName>
</protein>
<dbReference type="AlphaFoldDB" id="A0A3S9VWZ1"/>
<dbReference type="GO" id="GO:0016989">
    <property type="term" value="F:sigma factor antagonist activity"/>
    <property type="evidence" value="ECO:0007669"/>
    <property type="project" value="TreeGrafter"/>
</dbReference>
<evidence type="ECO:0000313" key="5">
    <source>
        <dbReference type="Proteomes" id="UP000270673"/>
    </source>
</evidence>
<dbReference type="EMBL" id="CP032819">
    <property type="protein sequence ID" value="AZS31023.1"/>
    <property type="molecule type" value="Genomic_DNA"/>
</dbReference>
<feature type="transmembrane region" description="Helical" evidence="1">
    <location>
        <begin position="97"/>
        <end position="117"/>
    </location>
</feature>
<evidence type="ECO:0000313" key="4">
    <source>
        <dbReference type="EMBL" id="AZS31023.1"/>
    </source>
</evidence>
<dbReference type="Proteomes" id="UP000270673">
    <property type="component" value="Chromosome"/>
</dbReference>
<dbReference type="KEGG" id="buy:D8S85_16645"/>
<proteinExistence type="predicted"/>
<keyword evidence="1" id="KW-0472">Membrane</keyword>
<gene>
    <name evidence="4" type="ORF">D8S85_16645</name>
</gene>
<accession>A0A3S9VWZ1</accession>
<dbReference type="Pfam" id="PF16344">
    <property type="entry name" value="FecR_C"/>
    <property type="match status" value="1"/>
</dbReference>